<dbReference type="Proteomes" id="UP000654257">
    <property type="component" value="Unassembled WGS sequence"/>
</dbReference>
<dbReference type="Gene3D" id="3.30.70.100">
    <property type="match status" value="1"/>
</dbReference>
<reference evidence="2" key="2">
    <citation type="submission" date="2020-09" db="EMBL/GenBank/DDBJ databases">
        <authorList>
            <person name="Sun Q."/>
            <person name="Sedlacek I."/>
        </authorList>
    </citation>
    <scope>NUCLEOTIDE SEQUENCE</scope>
    <source>
        <strain evidence="2">CCM 7905</strain>
    </source>
</reference>
<dbReference type="RefSeq" id="WP_229746268.1">
    <property type="nucleotide sequence ID" value="NZ_BMCU01000006.1"/>
</dbReference>
<feature type="domain" description="HMA" evidence="1">
    <location>
        <begin position="2"/>
        <end position="67"/>
    </location>
</feature>
<dbReference type="Pfam" id="PF00403">
    <property type="entry name" value="HMA"/>
    <property type="match status" value="1"/>
</dbReference>
<reference evidence="2" key="1">
    <citation type="journal article" date="2014" name="Int. J. Syst. Evol. Microbiol.">
        <title>Complete genome sequence of Corynebacterium casei LMG S-19264T (=DSM 44701T), isolated from a smear-ripened cheese.</title>
        <authorList>
            <consortium name="US DOE Joint Genome Institute (JGI-PGF)"/>
            <person name="Walter F."/>
            <person name="Albersmeier A."/>
            <person name="Kalinowski J."/>
            <person name="Ruckert C."/>
        </authorList>
    </citation>
    <scope>NUCLEOTIDE SEQUENCE</scope>
    <source>
        <strain evidence="2">CCM 7905</strain>
    </source>
</reference>
<evidence type="ECO:0000313" key="2">
    <source>
        <dbReference type="EMBL" id="GGG27641.1"/>
    </source>
</evidence>
<sequence length="69" mass="7244">MFTTEYRITGMTCSHCASSISTEVHALPGVDGVDVSAESGVLLVRSSSELDDARVIDAVHQAGYGAERS</sequence>
<protein>
    <submittedName>
        <fullName evidence="2">Copper chaperone</fullName>
    </submittedName>
</protein>
<dbReference type="AlphaFoldDB" id="A0A917LIT5"/>
<dbReference type="CDD" id="cd00371">
    <property type="entry name" value="HMA"/>
    <property type="match status" value="1"/>
</dbReference>
<dbReference type="PROSITE" id="PS50846">
    <property type="entry name" value="HMA_2"/>
    <property type="match status" value="1"/>
</dbReference>
<dbReference type="EMBL" id="BMCU01000006">
    <property type="protein sequence ID" value="GGG27641.1"/>
    <property type="molecule type" value="Genomic_DNA"/>
</dbReference>
<evidence type="ECO:0000313" key="3">
    <source>
        <dbReference type="Proteomes" id="UP000654257"/>
    </source>
</evidence>
<keyword evidence="3" id="KW-1185">Reference proteome</keyword>
<proteinExistence type="predicted"/>
<dbReference type="InterPro" id="IPR036163">
    <property type="entry name" value="HMA_dom_sf"/>
</dbReference>
<dbReference type="SUPFAM" id="SSF55008">
    <property type="entry name" value="HMA, heavy metal-associated domain"/>
    <property type="match status" value="1"/>
</dbReference>
<dbReference type="InterPro" id="IPR006121">
    <property type="entry name" value="HMA_dom"/>
</dbReference>
<name>A0A917LIT5_9NOCA</name>
<gene>
    <name evidence="2" type="ORF">GCM10007304_46850</name>
</gene>
<evidence type="ECO:0000259" key="1">
    <source>
        <dbReference type="PROSITE" id="PS50846"/>
    </source>
</evidence>
<organism evidence="2 3">
    <name type="scientific">Rhodococcoides trifolii</name>
    <dbReference type="NCBI Taxonomy" id="908250"/>
    <lineage>
        <taxon>Bacteria</taxon>
        <taxon>Bacillati</taxon>
        <taxon>Actinomycetota</taxon>
        <taxon>Actinomycetes</taxon>
        <taxon>Mycobacteriales</taxon>
        <taxon>Nocardiaceae</taxon>
        <taxon>Rhodococcoides</taxon>
    </lineage>
</organism>
<dbReference type="GO" id="GO:0046872">
    <property type="term" value="F:metal ion binding"/>
    <property type="evidence" value="ECO:0007669"/>
    <property type="project" value="InterPro"/>
</dbReference>
<accession>A0A917LIT5</accession>
<comment type="caution">
    <text evidence="2">The sequence shown here is derived from an EMBL/GenBank/DDBJ whole genome shotgun (WGS) entry which is preliminary data.</text>
</comment>